<dbReference type="InterPro" id="IPR041679">
    <property type="entry name" value="DNA2/NAM7-like_C"/>
</dbReference>
<keyword evidence="2" id="KW-0812">Transmembrane</keyword>
<evidence type="ECO:0000313" key="5">
    <source>
        <dbReference type="Proteomes" id="UP000193380"/>
    </source>
</evidence>
<name>A0A060VMM4_ONCMY</name>
<feature type="domain" description="DNA2/NAM7 helicase-like C-terminal" evidence="3">
    <location>
        <begin position="52"/>
        <end position="103"/>
    </location>
</feature>
<dbReference type="Pfam" id="PF13087">
    <property type="entry name" value="AAA_12"/>
    <property type="match status" value="1"/>
</dbReference>
<sequence length="371" mass="42217">RVLCGSVHVHASVGLPCRQDQHPHHLQWTETPHQRCHQPALCWEPPSLDSPNKVTTVDRFQGQQNDYIILSLVRTRAVGHLRDVRRLVVAMSRSRLGLYIFGRVSLFQNCFELTPAFNQLTARPMKLHIRPNEYYTQGQPREPRSSQPDQAIKNMPEMANLVYNMYIHMIQSTQQYRQQQQKLLPPPRQTQAEEDQSEPPVEVENQEETPVEVENQEETPMEQDPSGEAGTEKTPQETPEKVQEEHPKMPEHPGRDSDSDGEETGTKLRLRGYPFHRQGGETDSHFLKELSNFPHLKTRMASCGSCFWSIVWLVILLIIGWPLSILLGGLYGLVTPLTTCVGLDRLSDLLLEGANLGRTCAQNMKHGKAVC</sequence>
<dbReference type="Proteomes" id="UP000193380">
    <property type="component" value="Chromosome 19"/>
</dbReference>
<dbReference type="PANTHER" id="PTHR10887">
    <property type="entry name" value="DNA2/NAM7 HELICASE FAMILY"/>
    <property type="match status" value="1"/>
</dbReference>
<feature type="non-terminal residue" evidence="4">
    <location>
        <position position="1"/>
    </location>
</feature>
<organism evidence="4 5">
    <name type="scientific">Oncorhynchus mykiss</name>
    <name type="common">Rainbow trout</name>
    <name type="synonym">Salmo gairdneri</name>
    <dbReference type="NCBI Taxonomy" id="8022"/>
    <lineage>
        <taxon>Eukaryota</taxon>
        <taxon>Metazoa</taxon>
        <taxon>Chordata</taxon>
        <taxon>Craniata</taxon>
        <taxon>Vertebrata</taxon>
        <taxon>Euteleostomi</taxon>
        <taxon>Actinopterygii</taxon>
        <taxon>Neopterygii</taxon>
        <taxon>Teleostei</taxon>
        <taxon>Protacanthopterygii</taxon>
        <taxon>Salmoniformes</taxon>
        <taxon>Salmonidae</taxon>
        <taxon>Salmoninae</taxon>
        <taxon>Oncorhynchus</taxon>
    </lineage>
</organism>
<dbReference type="AlphaFoldDB" id="A0A060VMM4"/>
<accession>A0A060VMM4</accession>
<keyword evidence="2" id="KW-0472">Membrane</keyword>
<gene>
    <name evidence="4" type="ORF">GSONMT00076551001</name>
</gene>
<dbReference type="GO" id="GO:0071013">
    <property type="term" value="C:catalytic step 2 spliceosome"/>
    <property type="evidence" value="ECO:0007669"/>
    <property type="project" value="TreeGrafter"/>
</dbReference>
<evidence type="ECO:0000259" key="3">
    <source>
        <dbReference type="Pfam" id="PF13087"/>
    </source>
</evidence>
<dbReference type="Gene3D" id="3.40.50.300">
    <property type="entry name" value="P-loop containing nucleotide triphosphate hydrolases"/>
    <property type="match status" value="1"/>
</dbReference>
<dbReference type="GO" id="GO:0003729">
    <property type="term" value="F:mRNA binding"/>
    <property type="evidence" value="ECO:0007669"/>
    <property type="project" value="TreeGrafter"/>
</dbReference>
<dbReference type="STRING" id="8022.A0A060VMM4"/>
<dbReference type="InterPro" id="IPR045055">
    <property type="entry name" value="DNA2/NAM7-like"/>
</dbReference>
<dbReference type="InterPro" id="IPR047187">
    <property type="entry name" value="SF1_C_Upf1"/>
</dbReference>
<evidence type="ECO:0000256" key="2">
    <source>
        <dbReference type="SAM" id="Phobius"/>
    </source>
</evidence>
<dbReference type="PANTHER" id="PTHR10887:SF5">
    <property type="entry name" value="RNA HELICASE AQUARIUS"/>
    <property type="match status" value="1"/>
</dbReference>
<feature type="region of interest" description="Disordered" evidence="1">
    <location>
        <begin position="177"/>
        <end position="272"/>
    </location>
</feature>
<feature type="transmembrane region" description="Helical" evidence="2">
    <location>
        <begin position="307"/>
        <end position="334"/>
    </location>
</feature>
<dbReference type="EMBL" id="FR904260">
    <property type="protein sequence ID" value="CDQ56076.1"/>
    <property type="molecule type" value="Genomic_DNA"/>
</dbReference>
<dbReference type="InterPro" id="IPR027417">
    <property type="entry name" value="P-loop_NTPase"/>
</dbReference>
<protein>
    <recommendedName>
        <fullName evidence="3">DNA2/NAM7 helicase-like C-terminal domain-containing protein</fullName>
    </recommendedName>
</protein>
<dbReference type="CDD" id="cd18808">
    <property type="entry name" value="SF1_C_Upf1"/>
    <property type="match status" value="1"/>
</dbReference>
<evidence type="ECO:0000313" key="4">
    <source>
        <dbReference type="EMBL" id="CDQ56076.1"/>
    </source>
</evidence>
<proteinExistence type="predicted"/>
<reference evidence="4 5" key="1">
    <citation type="journal article" date="2014" name="Nat. Commun.">
        <title>The rainbow trout genome provides novel insights into evolution after whole-genome duplication in vertebrates.</title>
        <authorList>
            <person name="Berthelot C."/>
            <person name="Brunet F."/>
            <person name="Chalopin D."/>
            <person name="Juanchich A."/>
            <person name="Bernard M."/>
            <person name="Noel B."/>
            <person name="Bento P."/>
            <person name="Da Silva C."/>
            <person name="Labadie K."/>
            <person name="Alberti A."/>
            <person name="Aury J.M."/>
            <person name="Louis A."/>
            <person name="Dehais P."/>
            <person name="Bardou P."/>
            <person name="Montfort J."/>
            <person name="Klopp C."/>
            <person name="Cabau C."/>
            <person name="Gaspin C."/>
            <person name="Thorgaard G.H."/>
            <person name="Boussaha M."/>
            <person name="Quillet E."/>
            <person name="Guyomard R."/>
            <person name="Galiana D."/>
            <person name="Bobe J."/>
            <person name="Volff J.N."/>
            <person name="Genet C."/>
            <person name="Wincker P."/>
            <person name="Jaillon O."/>
            <person name="Roest Crollius H."/>
            <person name="Guiguen Y."/>
        </authorList>
    </citation>
    <scope>NUCLEOTIDE SEQUENCE [LARGE SCALE GENOMIC DNA]</scope>
</reference>
<feature type="compositionally biased region" description="Acidic residues" evidence="1">
    <location>
        <begin position="204"/>
        <end position="221"/>
    </location>
</feature>
<dbReference type="PaxDb" id="8022-A0A060VMM4"/>
<feature type="compositionally biased region" description="Basic and acidic residues" evidence="1">
    <location>
        <begin position="230"/>
        <end position="258"/>
    </location>
</feature>
<keyword evidence="2" id="KW-1133">Transmembrane helix</keyword>
<evidence type="ECO:0000256" key="1">
    <source>
        <dbReference type="SAM" id="MobiDB-lite"/>
    </source>
</evidence>